<accession>A0ABU6SGR1</accession>
<dbReference type="EMBL" id="JASCZI010060697">
    <property type="protein sequence ID" value="MED6135371.1"/>
    <property type="molecule type" value="Genomic_DNA"/>
</dbReference>
<gene>
    <name evidence="2" type="ORF">PIB30_045820</name>
</gene>
<dbReference type="Proteomes" id="UP001341840">
    <property type="component" value="Unassembled WGS sequence"/>
</dbReference>
<reference evidence="2 3" key="1">
    <citation type="journal article" date="2023" name="Plants (Basel)">
        <title>Bridging the Gap: Combining Genomics and Transcriptomics Approaches to Understand Stylosanthes scabra, an Orphan Legume from the Brazilian Caatinga.</title>
        <authorList>
            <person name="Ferreira-Neto J.R.C."/>
            <person name="da Silva M.D."/>
            <person name="Binneck E."/>
            <person name="de Melo N.F."/>
            <person name="da Silva R.H."/>
            <person name="de Melo A.L.T.M."/>
            <person name="Pandolfi V."/>
            <person name="Bustamante F.O."/>
            <person name="Brasileiro-Vidal A.C."/>
            <person name="Benko-Iseppon A.M."/>
        </authorList>
    </citation>
    <scope>NUCLEOTIDE SEQUENCE [LARGE SCALE GENOMIC DNA]</scope>
    <source>
        <tissue evidence="2">Leaves</tissue>
    </source>
</reference>
<comment type="caution">
    <text evidence="2">The sequence shown here is derived from an EMBL/GenBank/DDBJ whole genome shotgun (WGS) entry which is preliminary data.</text>
</comment>
<feature type="region of interest" description="Disordered" evidence="1">
    <location>
        <begin position="113"/>
        <end position="142"/>
    </location>
</feature>
<evidence type="ECO:0000256" key="1">
    <source>
        <dbReference type="SAM" id="MobiDB-lite"/>
    </source>
</evidence>
<keyword evidence="3" id="KW-1185">Reference proteome</keyword>
<feature type="region of interest" description="Disordered" evidence="1">
    <location>
        <begin position="1"/>
        <end position="38"/>
    </location>
</feature>
<evidence type="ECO:0000313" key="2">
    <source>
        <dbReference type="EMBL" id="MED6135371.1"/>
    </source>
</evidence>
<feature type="compositionally biased region" description="Polar residues" evidence="1">
    <location>
        <begin position="1"/>
        <end position="28"/>
    </location>
</feature>
<sequence length="142" mass="14680">MLSPSTSTSKKQQWAASCKPVNTTSASDSAIERDEAASSVAAAITTPSPSLTTTPTPPFLSLITAASTLILYLPSDGGVQRLGLRFPGGGALVPCGVGVEISLSRYIRGSTRTRLHPHPQSDLAAAGPNHRVSIQPPTLFEG</sequence>
<evidence type="ECO:0000313" key="3">
    <source>
        <dbReference type="Proteomes" id="UP001341840"/>
    </source>
</evidence>
<name>A0ABU6SGR1_9FABA</name>
<protein>
    <submittedName>
        <fullName evidence="2">Uncharacterized protein</fullName>
    </submittedName>
</protein>
<organism evidence="2 3">
    <name type="scientific">Stylosanthes scabra</name>
    <dbReference type="NCBI Taxonomy" id="79078"/>
    <lineage>
        <taxon>Eukaryota</taxon>
        <taxon>Viridiplantae</taxon>
        <taxon>Streptophyta</taxon>
        <taxon>Embryophyta</taxon>
        <taxon>Tracheophyta</taxon>
        <taxon>Spermatophyta</taxon>
        <taxon>Magnoliopsida</taxon>
        <taxon>eudicotyledons</taxon>
        <taxon>Gunneridae</taxon>
        <taxon>Pentapetalae</taxon>
        <taxon>rosids</taxon>
        <taxon>fabids</taxon>
        <taxon>Fabales</taxon>
        <taxon>Fabaceae</taxon>
        <taxon>Papilionoideae</taxon>
        <taxon>50 kb inversion clade</taxon>
        <taxon>dalbergioids sensu lato</taxon>
        <taxon>Dalbergieae</taxon>
        <taxon>Pterocarpus clade</taxon>
        <taxon>Stylosanthes</taxon>
    </lineage>
</organism>
<proteinExistence type="predicted"/>